<organism evidence="2 3">
    <name type="scientific">Smittium simulii</name>
    <dbReference type="NCBI Taxonomy" id="133385"/>
    <lineage>
        <taxon>Eukaryota</taxon>
        <taxon>Fungi</taxon>
        <taxon>Fungi incertae sedis</taxon>
        <taxon>Zoopagomycota</taxon>
        <taxon>Kickxellomycotina</taxon>
        <taxon>Harpellomycetes</taxon>
        <taxon>Harpellales</taxon>
        <taxon>Legeriomycetaceae</taxon>
        <taxon>Smittium</taxon>
    </lineage>
</organism>
<reference evidence="2 3" key="1">
    <citation type="journal article" date="2018" name="MBio">
        <title>Comparative Genomics Reveals the Core Gene Toolbox for the Fungus-Insect Symbiosis.</title>
        <authorList>
            <person name="Wang Y."/>
            <person name="Stata M."/>
            <person name="Wang W."/>
            <person name="Stajich J.E."/>
            <person name="White M.M."/>
            <person name="Moncalvo J.M."/>
        </authorList>
    </citation>
    <scope>NUCLEOTIDE SEQUENCE [LARGE SCALE GENOMIC DNA]</scope>
    <source>
        <strain evidence="2 3">SWE-8-4</strain>
    </source>
</reference>
<evidence type="ECO:0000256" key="1">
    <source>
        <dbReference type="SAM" id="MobiDB-lite"/>
    </source>
</evidence>
<feature type="region of interest" description="Disordered" evidence="1">
    <location>
        <begin position="30"/>
        <end position="116"/>
    </location>
</feature>
<feature type="region of interest" description="Disordered" evidence="1">
    <location>
        <begin position="303"/>
        <end position="329"/>
    </location>
</feature>
<protein>
    <submittedName>
        <fullName evidence="2">Uncharacterized protein</fullName>
    </submittedName>
</protein>
<keyword evidence="3" id="KW-1185">Reference proteome</keyword>
<dbReference type="Proteomes" id="UP000245383">
    <property type="component" value="Unassembled WGS sequence"/>
</dbReference>
<dbReference type="EMBL" id="MBFR01000126">
    <property type="protein sequence ID" value="PVU93519.1"/>
    <property type="molecule type" value="Genomic_DNA"/>
</dbReference>
<proteinExistence type="predicted"/>
<dbReference type="OrthoDB" id="10345552at2759"/>
<sequence length="401" mass="44486">MSLADNSILDFVAVGSSWADDDEYEGVILKDSNSSTQTTPTVSATTSALANKKTYKHNNSEFKKTARYPTPHSSALNEPTRAKPDTLHTKTPKKVKEHAGISNPSSKPPTNSNRHPVKAKYLDSLLVNNKFYNEKVLKARAKDIYTASTPATTDIQNSKVAHHISDETIDSFISDISKEFEFTSISGTPQKYNNVSETRIDEKIDFITKQYQPNPMPENINVKPIANIISEQERVAWEKEWNDFCLAGGLQSPLNKGLHAGSTQQDNTCLAPSSVKPTSLLSSDILNSNVFIPSKHTLERLGLNSSGIPSEQLAPKTSSKKGESRSIYDSAEQGNGKHMFTLMIPISETQSAPICVHEYDDLSKTIQTFTKTWRLPRSEQQRLLSYAEKHKALASQLFNKP</sequence>
<evidence type="ECO:0000313" key="3">
    <source>
        <dbReference type="Proteomes" id="UP000245383"/>
    </source>
</evidence>
<name>A0A2T9YMH6_9FUNG</name>
<feature type="compositionally biased region" description="Low complexity" evidence="1">
    <location>
        <begin position="34"/>
        <end position="47"/>
    </location>
</feature>
<feature type="compositionally biased region" description="Low complexity" evidence="1">
    <location>
        <begin position="102"/>
        <end position="113"/>
    </location>
</feature>
<evidence type="ECO:0000313" key="2">
    <source>
        <dbReference type="EMBL" id="PVU93519.1"/>
    </source>
</evidence>
<dbReference type="AlphaFoldDB" id="A0A2T9YMH6"/>
<gene>
    <name evidence="2" type="ORF">BB561_003228</name>
</gene>
<accession>A0A2T9YMH6</accession>
<comment type="caution">
    <text evidence="2">The sequence shown here is derived from an EMBL/GenBank/DDBJ whole genome shotgun (WGS) entry which is preliminary data.</text>
</comment>